<dbReference type="InterPro" id="IPR046747">
    <property type="entry name" value="Mycovirus_RNAse"/>
</dbReference>
<organism evidence="10">
    <name type="scientific">Colletotrichum camelliae hypovirus 1</name>
    <dbReference type="NCBI Taxonomy" id="3071075"/>
    <lineage>
        <taxon>Viruses</taxon>
        <taxon>Riboviria</taxon>
        <taxon>Orthornavirae</taxon>
        <taxon>Pisuviricota</taxon>
        <taxon>Duplopiviricetes</taxon>
        <taxon>Durnavirales</taxon>
        <taxon>Hypoviridae</taxon>
    </lineage>
</organism>
<keyword evidence="1 10" id="KW-0696">RNA-directed RNA polymerase</keyword>
<evidence type="ECO:0000313" key="10">
    <source>
        <dbReference type="EMBL" id="WMI30737.1"/>
    </source>
</evidence>
<dbReference type="PANTHER" id="PTHR18934">
    <property type="entry name" value="ATP-DEPENDENT RNA HELICASE"/>
    <property type="match status" value="1"/>
</dbReference>
<dbReference type="Gene3D" id="3.40.50.2000">
    <property type="entry name" value="Glycogen Phosphorylase B"/>
    <property type="match status" value="1"/>
</dbReference>
<keyword evidence="5" id="KW-0067">ATP-binding</keyword>
<keyword evidence="3" id="KW-0548">Nucleotidyltransferase</keyword>
<dbReference type="SUPFAM" id="SSF53756">
    <property type="entry name" value="UDP-Glycosyltransferase/glycogen phosphorylase"/>
    <property type="match status" value="1"/>
</dbReference>
<feature type="compositionally biased region" description="Pro residues" evidence="7">
    <location>
        <begin position="12"/>
        <end position="25"/>
    </location>
</feature>
<dbReference type="GO" id="GO:0006351">
    <property type="term" value="P:DNA-templated transcription"/>
    <property type="evidence" value="ECO:0007669"/>
    <property type="project" value="InterPro"/>
</dbReference>
<dbReference type="InterPro" id="IPR014001">
    <property type="entry name" value="Helicase_ATP-bd"/>
</dbReference>
<dbReference type="SUPFAM" id="SSF56672">
    <property type="entry name" value="DNA/RNA polymerases"/>
    <property type="match status" value="1"/>
</dbReference>
<dbReference type="PROSITE" id="PS51192">
    <property type="entry name" value="HELICASE_ATP_BIND_1"/>
    <property type="match status" value="1"/>
</dbReference>
<reference evidence="10" key="1">
    <citation type="submission" date="2023-06" db="EMBL/GenBank/DDBJ databases">
        <authorList>
            <person name="Shi N.J."/>
            <person name="Zhu Q.Y."/>
            <person name="Wang P."/>
            <person name="Huang B."/>
        </authorList>
    </citation>
    <scope>NUCLEOTIDE SEQUENCE</scope>
    <source>
        <strain evidence="10">GXNN11-2</strain>
    </source>
</reference>
<evidence type="ECO:0000256" key="2">
    <source>
        <dbReference type="ARBA" id="ARBA00022679"/>
    </source>
</evidence>
<feature type="domain" description="PPPDE" evidence="9">
    <location>
        <begin position="1312"/>
        <end position="1435"/>
    </location>
</feature>
<dbReference type="InterPro" id="IPR001205">
    <property type="entry name" value="RNA-dir_pol_C"/>
</dbReference>
<dbReference type="GO" id="GO:0008233">
    <property type="term" value="F:peptidase activity"/>
    <property type="evidence" value="ECO:0007669"/>
    <property type="project" value="InterPro"/>
</dbReference>
<keyword evidence="5" id="KW-0547">Nucleotide-binding</keyword>
<evidence type="ECO:0000256" key="5">
    <source>
        <dbReference type="ARBA" id="ARBA00022806"/>
    </source>
</evidence>
<name>A0AA51GH07_9VIRU</name>
<keyword evidence="5" id="KW-0347">Helicase</keyword>
<evidence type="ECO:0000256" key="3">
    <source>
        <dbReference type="ARBA" id="ARBA00022695"/>
    </source>
</evidence>
<dbReference type="InterPro" id="IPR043502">
    <property type="entry name" value="DNA/RNA_pol_sf"/>
</dbReference>
<dbReference type="PANTHER" id="PTHR18934:SF221">
    <property type="entry name" value="ATP-DEPENDENT RNA HELICASE DHX34-RELATED"/>
    <property type="match status" value="1"/>
</dbReference>
<keyword evidence="4" id="KW-0378">Hydrolase</keyword>
<dbReference type="InterPro" id="IPR027417">
    <property type="entry name" value="P-loop_NTPase"/>
</dbReference>
<feature type="region of interest" description="Disordered" evidence="7">
    <location>
        <begin position="1"/>
        <end position="45"/>
    </location>
</feature>
<dbReference type="Pfam" id="PF20614">
    <property type="entry name" value="Mycovirus_RNAse"/>
    <property type="match status" value="1"/>
</dbReference>
<dbReference type="GO" id="GO:0003723">
    <property type="term" value="F:RNA binding"/>
    <property type="evidence" value="ECO:0007669"/>
    <property type="project" value="InterPro"/>
</dbReference>
<feature type="domain" description="Helicase ATP-binding" evidence="8">
    <location>
        <begin position="2460"/>
        <end position="2596"/>
    </location>
</feature>
<evidence type="ECO:0000256" key="7">
    <source>
        <dbReference type="SAM" id="MobiDB-lite"/>
    </source>
</evidence>
<dbReference type="Gene3D" id="3.40.50.300">
    <property type="entry name" value="P-loop containing nucleotide triphosphate hydrolases"/>
    <property type="match status" value="2"/>
</dbReference>
<evidence type="ECO:0000256" key="1">
    <source>
        <dbReference type="ARBA" id="ARBA00022484"/>
    </source>
</evidence>
<evidence type="ECO:0000259" key="9">
    <source>
        <dbReference type="PROSITE" id="PS51858"/>
    </source>
</evidence>
<evidence type="ECO:0000256" key="6">
    <source>
        <dbReference type="ARBA" id="ARBA00022953"/>
    </source>
</evidence>
<dbReference type="EMBL" id="OR077707">
    <property type="protein sequence ID" value="WMI30737.1"/>
    <property type="molecule type" value="Genomic_RNA"/>
</dbReference>
<dbReference type="GO" id="GO:0004386">
    <property type="term" value="F:helicase activity"/>
    <property type="evidence" value="ECO:0007669"/>
    <property type="project" value="UniProtKB-KW"/>
</dbReference>
<sequence length="2884" mass="326621">MSSPTSESGSHPPRPVGGPGQPPPSGGSRQSATAPTGSELPLEFPTKVNTPKLNELAWLGDAQLTLDLRRTCLNATGIIDGAWVIERSKNSFLRRYLIDIGVDVGTFSEHSCGQAFEYLYISNPSFRKGFQEKYGLLQSGIPAMTTGKVYLEKCWVNLFKGPVRVGAHAFGGEKFLTKRQLEQLALLNELSSNTFSVEQDGNDLHLVPGDKTASEIIVQMTKRQRLGGKRCDVDSQALPAKRVKTNLSPFSGVKPRRYLPCKEWHGGAATKERPPERPVSSSGSANWLGLSVKDWISEGERVSALLEAPPSVEPNVDDFIVGGFQDCWKALDEEGLFAFLLPVWADWHGEDDSPVSFSQFRELVLEIVGKGPNGPSVATIFWESSTTAETRWQFTLSAETRSFHLEKEGVLDKPLWKLDELADVLLRVPQRLEDFDVGLTAAIVLGTIGDVEPTLDVVAANHFSALTQDEDKQPYEGKFLFEEQGHGWCASDFLDASPAFAKALSDDKGPAKGTLRVTTEVWNEIHPVWGGAPKTLAEQVGQTVPGAFVEEVDSFTFWQVPERPIGNHDRKLPDDFVLVTHPDHIEHLKKTSPDTMALVETRSVPVDSKDFIKLGQDILEGGLFSLSEMKEMQRQLLAALKETMPIVEQSDLIYLVSGTTFHYFIGSLFPDKQVFEVCPVPREDNGVCPEFYLGHYAEMFSLDPRFGHSIGRTYNQWLTAPLYLKELEWEGEYKYFEPPKFHSVMPWAAKKWAIESPNVGFKPYDDFVRKVSWVEKEVILGYFSLGSCRTITSETKQIIQWLRGLPVKWSVDPRWMYLFEGADAKPSGFFPHSTGLAQFDWVVHHGGSGIVNTCLTVHVPQTILPQIGDQFIWRDALNKHTIRPFLTEVELRAHLYHDRLPARPRGGFLGCTKEQEAVLASVGAEPVEVFAVSLHCCHDWNEYGYKDLDFVVGQSDSFWFTLYDTEFQRTGKPGPKQLKWLSKECCISAPPVWGWRGTNTNATYPWHAHGWLGDLVPREGLDSMIEVPSEWLLWLANQSLTAKDKRLVRRSQRPETGICKRCQRTRELLFHHCSRCVGDIVGRCAVTGEIPDLPPFLKWSGNRLKGPEMSKPFDHQTSGRALQSVQRYFQLDSRMLDKAPVRRVARALMDKITCWEDTKWVEAFWWYTNSMPPHYKFKTNPSIAVEEMAKLHVEMEVTGLAQDVVSAIGNVLSISSVASVARRVVGRNVMSTIGRGVMQQKWHVTVDALRHFSEFVKQFDIQAMPTLIEGRFPQLPSVDCMSYIHYSRGVAAPIRSRQMSHKWIQTLNAAGSPLRIHLFSLKLPALGPSFGVFHAVVEYQGEFWELQQVAGQFTNITVSKWQPEATPDRPLVKTVVVSENVVGVLPKRLIMREFQGLDYKILADNCLVFANFLVYNLTGKVVPWRHFGVFGQELSFETTTMVRKWAVSHFWTDEQEARVSISGLNLKLTGHVNPFKGYAREPTTTGPKFRVVPYKGVKPLQALRLVEATIQGYDRAGPVDCPWEGDALLDLAIYGYEKFGLSSHIVSQALLKLRMSKIPTRKRQWNLLVALEATLRKFPSTRLAGDVVDLLTATAKLRSPLRNTVKPAWAPLLNITVPRHWFREKDRLVEAVRDPDNLIVGSKTVVKLDLPQIAARYKHYFEGVEFPKVGFKWVRPGEYEVGVRVPLRKNLPKMDSFTWALVQELQDMHPFELGIFSLRFGTKEMAERVTDRYFTGTFKPGTLIPENEQKIIADAIFENNKGRFANARLTSPDEVWRKWHKNYSAGFPFRFNEKGNAKRSELIAAAGGKQKFLQAIRDYIASPELFPTVSHAFIKDEVLPTSYIEREKIRTIIAQDPLNYYAEMAVVGDIGKRQDPASFSAVGVSPAHGELAALAEKHLAYKHHFAMDVTALDSTAALDAADTIKKLQHRSFENHAQFEKIKTLIDGTMDNLVASWIIDIHTGRARFKQQGFTTGHAGTTPYNTYYMEVMMIKAYHDITGRPYSQFYDDVKFSSFSDDNFWSTNLPKSVFSGELISEYWLSRGVQVRVEGASDDLSQLSFLAKRFSFDPAHLEEVRKYSGRDARVAIVHDVNRLLQKFSDYKKKNTVAYRWEKLVALQSNCAHLKDIYDKVSEYLDALEVEMGKRPFLRKFMKQHPRKHYSDIMQLMYEPKPRQQRLVLSTVDKSLKHDFLLWWDTLRVDIMAFDGTASTYARVLNQLAGLLEVGGLNVEDPGVFLRQPGDLPTDPEFTLEHHCWLLNDCPGDFGTFRSLLQKTPFSVFCRAEEFWAKRERFSVSEETANGLRMKVIALQAIYTVVAWLERGLTAVPVVGPMYKLFCSAKGMTERVYSRLNAMYYAMFGSSSLILSSMMPKDAYLSLKVVAFSLWSRTTSQDWWDFSGDLGQFQDVSDAAAKLTQDFQNLLFDLDFSVLVPRPDTGENKNTGLSRVWQALDHMDSVRACIDHLSEGRHPLVDGPTGCGKSTDFVVNLHSQFNTVFVCQPRRVLVRNSPVAQKRLYAGCRDSLTPGLINFGTAGYFRRALHDMPDDAILVIDEFHEMDEDSLWLFEKFKGRTICVTATPKFPNSKMFSPVTLTKSRVSGHAVATRVENTKGDISDVWDELIGERDKDRKDKVLVIVPTLRMVQELTRHAAKLAPSKRVCELYRGHDTVQDADWYFATSIVDAGLTIEGITCVIDCGWSLGWAGGRFSRRPSSHNVSDQRRGRTGRTCDGLYVRLIPTFDNSPWDFTTPFVFNEWHVASQWNASLKRPATLKKGELCSLPPGYKDLFENNCWSHLVYLTYYYANRGDLDRTRADYQSARKFPDTPDVQYVVGQHQNANFLDLLPLEESLRKYRIKGTHGNVWAWDGQVVKLEDFTAPIPRHLQDWD</sequence>
<evidence type="ECO:0000259" key="8">
    <source>
        <dbReference type="PROSITE" id="PS51192"/>
    </source>
</evidence>
<protein>
    <submittedName>
        <fullName evidence="10">RNA-dependent RNA polymerase</fullName>
    </submittedName>
</protein>
<dbReference type="GO" id="GO:0003968">
    <property type="term" value="F:RNA-directed RNA polymerase activity"/>
    <property type="evidence" value="ECO:0007669"/>
    <property type="project" value="UniProtKB-KW"/>
</dbReference>
<dbReference type="PROSITE" id="PS51858">
    <property type="entry name" value="PPPDE"/>
    <property type="match status" value="1"/>
</dbReference>
<accession>A0AA51GH07</accession>
<dbReference type="SUPFAM" id="SSF52540">
    <property type="entry name" value="P-loop containing nucleoside triphosphate hydrolases"/>
    <property type="match status" value="1"/>
</dbReference>
<dbReference type="InterPro" id="IPR008580">
    <property type="entry name" value="PPPDE_dom"/>
</dbReference>
<dbReference type="Pfam" id="PF00680">
    <property type="entry name" value="RdRP_1"/>
    <property type="match status" value="1"/>
</dbReference>
<proteinExistence type="predicted"/>
<keyword evidence="6" id="KW-0693">Viral RNA replication</keyword>
<evidence type="ECO:0000256" key="4">
    <source>
        <dbReference type="ARBA" id="ARBA00022801"/>
    </source>
</evidence>
<keyword evidence="2" id="KW-0808">Transferase</keyword>